<dbReference type="InterPro" id="IPR003718">
    <property type="entry name" value="OsmC/Ohr_fam"/>
</dbReference>
<dbReference type="InterPro" id="IPR015946">
    <property type="entry name" value="KH_dom-like_a/b"/>
</dbReference>
<dbReference type="SUPFAM" id="SSF82784">
    <property type="entry name" value="OsmC-like"/>
    <property type="match status" value="1"/>
</dbReference>
<proteinExistence type="predicted"/>
<evidence type="ECO:0000313" key="1">
    <source>
        <dbReference type="EMBL" id="VAX27099.1"/>
    </source>
</evidence>
<organism evidence="1">
    <name type="scientific">hydrothermal vent metagenome</name>
    <dbReference type="NCBI Taxonomy" id="652676"/>
    <lineage>
        <taxon>unclassified sequences</taxon>
        <taxon>metagenomes</taxon>
        <taxon>ecological metagenomes</taxon>
    </lineage>
</organism>
<dbReference type="Gene3D" id="2.20.25.10">
    <property type="match status" value="1"/>
</dbReference>
<dbReference type="PANTHER" id="PTHR34352:SF1">
    <property type="entry name" value="PROTEIN YHFA"/>
    <property type="match status" value="1"/>
</dbReference>
<sequence length="138" mass="15201">MEATIKYVDGLRFVAEGATGHSVVMDGDPQFGGEDSAPRPTEFVLMGLGGCTAMDVISILRKKRQEVTGFEIEVQGKRADAHPKKFTDINLHYTVRGKNISEDAVKKAINLSMERYCSVKATLEGVAKITYSYKVIQE</sequence>
<reference evidence="1" key="1">
    <citation type="submission" date="2018-06" db="EMBL/GenBank/DDBJ databases">
        <authorList>
            <person name="Zhirakovskaya E."/>
        </authorList>
    </citation>
    <scope>NUCLEOTIDE SEQUENCE</scope>
</reference>
<protein>
    <submittedName>
        <fullName evidence="1">OsmC/Ohr family protein</fullName>
    </submittedName>
</protein>
<accession>A0A3B1CA59</accession>
<dbReference type="AlphaFoldDB" id="A0A3B1CA59"/>
<gene>
    <name evidence="1" type="ORF">MNBD_NITROSPIRAE02-1461</name>
</gene>
<dbReference type="PANTHER" id="PTHR34352">
    <property type="entry name" value="PROTEIN YHFA"/>
    <property type="match status" value="1"/>
</dbReference>
<dbReference type="Pfam" id="PF02566">
    <property type="entry name" value="OsmC"/>
    <property type="match status" value="1"/>
</dbReference>
<dbReference type="InterPro" id="IPR036102">
    <property type="entry name" value="OsmC/Ohrsf"/>
</dbReference>
<name>A0A3B1CA59_9ZZZZ</name>
<dbReference type="NCBIfam" id="NF008009">
    <property type="entry name" value="PRK10738.1"/>
    <property type="match status" value="1"/>
</dbReference>
<dbReference type="Gene3D" id="3.30.300.20">
    <property type="match status" value="1"/>
</dbReference>
<dbReference type="EMBL" id="UOGH01000025">
    <property type="protein sequence ID" value="VAX27099.1"/>
    <property type="molecule type" value="Genomic_DNA"/>
</dbReference>